<dbReference type="RefSeq" id="WP_055706466.1">
    <property type="nucleotide sequence ID" value="NZ_JBPJFI010000001.1"/>
</dbReference>
<dbReference type="Proteomes" id="UP000318103">
    <property type="component" value="Unassembled WGS sequence"/>
</dbReference>
<feature type="transmembrane region" description="Helical" evidence="2">
    <location>
        <begin position="33"/>
        <end position="55"/>
    </location>
</feature>
<proteinExistence type="predicted"/>
<dbReference type="EMBL" id="VFNX01000001">
    <property type="protein sequence ID" value="TQK97150.1"/>
    <property type="molecule type" value="Genomic_DNA"/>
</dbReference>
<feature type="transmembrane region" description="Helical" evidence="2">
    <location>
        <begin position="167"/>
        <end position="190"/>
    </location>
</feature>
<evidence type="ECO:0000256" key="1">
    <source>
        <dbReference type="SAM" id="MobiDB-lite"/>
    </source>
</evidence>
<reference evidence="3 4" key="1">
    <citation type="submission" date="2019-06" db="EMBL/GenBank/DDBJ databases">
        <title>Sequencing the genomes of 1000 actinobacteria strains.</title>
        <authorList>
            <person name="Klenk H.-P."/>
        </authorList>
    </citation>
    <scope>NUCLEOTIDE SEQUENCE [LARGE SCALE GENOMIC DNA]</scope>
    <source>
        <strain evidence="3 4">DSM 41929</strain>
    </source>
</reference>
<gene>
    <name evidence="3" type="ORF">FB563_2106</name>
</gene>
<keyword evidence="2" id="KW-0812">Transmembrane</keyword>
<name>A0A542UDJ6_9ACTN</name>
<comment type="caution">
    <text evidence="3">The sequence shown here is derived from an EMBL/GenBank/DDBJ whole genome shotgun (WGS) entry which is preliminary data.</text>
</comment>
<accession>A0A542UDJ6</accession>
<organism evidence="3 4">
    <name type="scientific">Streptomyces puniciscabiei</name>
    <dbReference type="NCBI Taxonomy" id="164348"/>
    <lineage>
        <taxon>Bacteria</taxon>
        <taxon>Bacillati</taxon>
        <taxon>Actinomycetota</taxon>
        <taxon>Actinomycetes</taxon>
        <taxon>Kitasatosporales</taxon>
        <taxon>Streptomycetaceae</taxon>
        <taxon>Streptomyces</taxon>
    </lineage>
</organism>
<dbReference type="AlphaFoldDB" id="A0A542UDJ6"/>
<dbReference type="OrthoDB" id="4234753at2"/>
<evidence type="ECO:0008006" key="5">
    <source>
        <dbReference type="Google" id="ProtNLM"/>
    </source>
</evidence>
<keyword evidence="2" id="KW-1133">Transmembrane helix</keyword>
<evidence type="ECO:0000313" key="3">
    <source>
        <dbReference type="EMBL" id="TQK97150.1"/>
    </source>
</evidence>
<keyword evidence="2" id="KW-0472">Membrane</keyword>
<feature type="region of interest" description="Disordered" evidence="1">
    <location>
        <begin position="196"/>
        <end position="226"/>
    </location>
</feature>
<evidence type="ECO:0000256" key="2">
    <source>
        <dbReference type="SAM" id="Phobius"/>
    </source>
</evidence>
<keyword evidence="4" id="KW-1185">Reference proteome</keyword>
<feature type="region of interest" description="Disordered" evidence="1">
    <location>
        <begin position="1"/>
        <end position="24"/>
    </location>
</feature>
<feature type="compositionally biased region" description="Pro residues" evidence="1">
    <location>
        <begin position="204"/>
        <end position="226"/>
    </location>
</feature>
<protein>
    <recommendedName>
        <fullName evidence="5">Serine/arginine repetitive matrix protein 2</fullName>
    </recommendedName>
</protein>
<evidence type="ECO:0000313" key="4">
    <source>
        <dbReference type="Proteomes" id="UP000318103"/>
    </source>
</evidence>
<feature type="compositionally biased region" description="Pro residues" evidence="1">
    <location>
        <begin position="8"/>
        <end position="23"/>
    </location>
</feature>
<sequence length="226" mass="23881">MAIQNPYPWGPPYGGPPPPPPHIPAKDLRPRRLWYVVAGLLGLVLAGAGVAFIAVTVKNTVSLVDTAHSFSSGDSRTFGFVQGKTKAIYVSQSGPGHVDCRIPGMRSGSMTQPSSTFRVTAGSRAWERVFEVKPGSTGTYTLTCTSELPAEFALGDKPRVGAFVGNVFAGIGCFVAAFVATATITVVTAVRRHRHRRRLTATWAPPPQWGPPPSGPAPWPPAGPVS</sequence>